<evidence type="ECO:0000256" key="3">
    <source>
        <dbReference type="SAM" id="MobiDB-lite"/>
    </source>
</evidence>
<evidence type="ECO:0000256" key="2">
    <source>
        <dbReference type="ARBA" id="ARBA00023043"/>
    </source>
</evidence>
<dbReference type="Proteomes" id="UP000320333">
    <property type="component" value="Unassembled WGS sequence"/>
</dbReference>
<gene>
    <name evidence="4" type="ORF">CcCBS67573_g04851</name>
</gene>
<comment type="caution">
    <text evidence="4">The sequence shown here is derived from an EMBL/GenBank/DDBJ whole genome shotgun (WGS) entry which is preliminary data.</text>
</comment>
<dbReference type="EMBL" id="QEAP01000159">
    <property type="protein sequence ID" value="TPX73878.1"/>
    <property type="molecule type" value="Genomic_DNA"/>
</dbReference>
<dbReference type="AlphaFoldDB" id="A0A507FF09"/>
<dbReference type="Pfam" id="PF12796">
    <property type="entry name" value="Ank_2"/>
    <property type="match status" value="1"/>
</dbReference>
<keyword evidence="5" id="KW-1185">Reference proteome</keyword>
<reference evidence="4 5" key="1">
    <citation type="journal article" date="2019" name="Sci. Rep.">
        <title>Comparative genomics of chytrid fungi reveal insights into the obligate biotrophic and pathogenic lifestyle of Synchytrium endobioticum.</title>
        <authorList>
            <person name="van de Vossenberg B.T.L.H."/>
            <person name="Warris S."/>
            <person name="Nguyen H.D.T."/>
            <person name="van Gent-Pelzer M.P.E."/>
            <person name="Joly D.L."/>
            <person name="van de Geest H.C."/>
            <person name="Bonants P.J.M."/>
            <person name="Smith D.S."/>
            <person name="Levesque C.A."/>
            <person name="van der Lee T.A.J."/>
        </authorList>
    </citation>
    <scope>NUCLEOTIDE SEQUENCE [LARGE SCALE GENOMIC DNA]</scope>
    <source>
        <strain evidence="4 5">CBS 675.73</strain>
    </source>
</reference>
<accession>A0A507FF09</accession>
<evidence type="ECO:0000313" key="5">
    <source>
        <dbReference type="Proteomes" id="UP000320333"/>
    </source>
</evidence>
<dbReference type="InterPro" id="IPR050889">
    <property type="entry name" value="Dendritic_Spine_Reg/Scaffold"/>
</dbReference>
<protein>
    <submittedName>
        <fullName evidence="4">Uncharacterized protein</fullName>
    </submittedName>
</protein>
<dbReference type="OrthoDB" id="2121094at2759"/>
<dbReference type="STRING" id="246404.A0A507FF09"/>
<keyword evidence="1" id="KW-0677">Repeat</keyword>
<dbReference type="PANTHER" id="PTHR24166:SF48">
    <property type="entry name" value="PROTEIN VAPYRIN"/>
    <property type="match status" value="1"/>
</dbReference>
<feature type="compositionally biased region" description="Basic and acidic residues" evidence="3">
    <location>
        <begin position="214"/>
        <end position="224"/>
    </location>
</feature>
<organism evidence="4 5">
    <name type="scientific">Chytriomyces confervae</name>
    <dbReference type="NCBI Taxonomy" id="246404"/>
    <lineage>
        <taxon>Eukaryota</taxon>
        <taxon>Fungi</taxon>
        <taxon>Fungi incertae sedis</taxon>
        <taxon>Chytridiomycota</taxon>
        <taxon>Chytridiomycota incertae sedis</taxon>
        <taxon>Chytridiomycetes</taxon>
        <taxon>Chytridiales</taxon>
        <taxon>Chytriomycetaceae</taxon>
        <taxon>Chytriomyces</taxon>
    </lineage>
</organism>
<keyword evidence="2" id="KW-0040">ANK repeat</keyword>
<feature type="region of interest" description="Disordered" evidence="3">
    <location>
        <begin position="200"/>
        <end position="224"/>
    </location>
</feature>
<name>A0A507FF09_9FUNG</name>
<dbReference type="Gene3D" id="1.25.40.20">
    <property type="entry name" value="Ankyrin repeat-containing domain"/>
    <property type="match status" value="1"/>
</dbReference>
<dbReference type="SUPFAM" id="SSF48403">
    <property type="entry name" value="Ankyrin repeat"/>
    <property type="match status" value="1"/>
</dbReference>
<dbReference type="InterPro" id="IPR036770">
    <property type="entry name" value="Ankyrin_rpt-contain_sf"/>
</dbReference>
<dbReference type="PANTHER" id="PTHR24166">
    <property type="entry name" value="ROLLING PEBBLES, ISOFORM B"/>
    <property type="match status" value="1"/>
</dbReference>
<sequence>MGFSNEELEGNNIFIAASDGRQDLVEYYLANGCSVTDQDDLGYSVFHAAASYNHISLMLFLLAQPNANAALADHDGDTALHVTETVEMAQLLLAHETGGAALTAMRNSEGKLAIEAADEEGFVELVEFLKEFTPDYTSANASEPTIQPSISEEELMHVLTAADLHENEDGETVLAVNMERLHDLVARGQLDGIVAHQKDVEAREAAAQSPNSRSSEKNGEPGAR</sequence>
<evidence type="ECO:0000313" key="4">
    <source>
        <dbReference type="EMBL" id="TPX73878.1"/>
    </source>
</evidence>
<dbReference type="InterPro" id="IPR002110">
    <property type="entry name" value="Ankyrin_rpt"/>
</dbReference>
<evidence type="ECO:0000256" key="1">
    <source>
        <dbReference type="ARBA" id="ARBA00022737"/>
    </source>
</evidence>
<proteinExistence type="predicted"/>